<gene>
    <name evidence="6" type="ORF">DFR56_12346</name>
</gene>
<reference evidence="6 7" key="1">
    <citation type="submission" date="2018-05" db="EMBL/GenBank/DDBJ databases">
        <title>Genomic Encyclopedia of Type Strains, Phase IV (KMG-IV): sequencing the most valuable type-strain genomes for metagenomic binning, comparative biology and taxonomic classification.</title>
        <authorList>
            <person name="Goeker M."/>
        </authorList>
    </citation>
    <scope>NUCLEOTIDE SEQUENCE [LARGE SCALE GENOMIC DNA]</scope>
    <source>
        <strain evidence="6 7">DSM 28556</strain>
    </source>
</reference>
<dbReference type="SUPFAM" id="SSF53850">
    <property type="entry name" value="Periplasmic binding protein-like II"/>
    <property type="match status" value="1"/>
</dbReference>
<keyword evidence="2" id="KW-0805">Transcription regulation</keyword>
<name>A0A2V3VIH1_9BACI</name>
<dbReference type="Proteomes" id="UP000247978">
    <property type="component" value="Unassembled WGS sequence"/>
</dbReference>
<dbReference type="PANTHER" id="PTHR30419:SF8">
    <property type="entry name" value="NITROGEN ASSIMILATION TRANSCRIPTIONAL ACTIVATOR-RELATED"/>
    <property type="match status" value="1"/>
</dbReference>
<dbReference type="GO" id="GO:0005829">
    <property type="term" value="C:cytosol"/>
    <property type="evidence" value="ECO:0007669"/>
    <property type="project" value="TreeGrafter"/>
</dbReference>
<comment type="caution">
    <text evidence="6">The sequence shown here is derived from an EMBL/GenBank/DDBJ whole genome shotgun (WGS) entry which is preliminary data.</text>
</comment>
<sequence>MDIRHLEYFSEVAKHLNFTKAASTLHISQPSLSKTIKSMEVELGVPLFYRSFRKLELTDAGKALLQNTKQVLHAYNHLRSELNDVMELKKGEIRIGIPPIIGAAFCAKIISHYIDVYPFIDITLMEVGTKKIKDGINDGTLDVGFVCNNPLHKKEMETIQILNDPLMLVIHADHHLHIEQHVDFTQIEKEAFVMYRNDFSLYDSILEVCSSHGFFPNIVCESSQKDFIIEMVEAKLGVALLPSKICENIKNERILSIPFSDPLLHLELGMIWKKDNYLPYAVREFIAVAKTFSL</sequence>
<dbReference type="RefSeq" id="WP_110397456.1">
    <property type="nucleotide sequence ID" value="NZ_JADIJL010000058.1"/>
</dbReference>
<keyword evidence="7" id="KW-1185">Reference proteome</keyword>
<dbReference type="PRINTS" id="PR00039">
    <property type="entry name" value="HTHLYSR"/>
</dbReference>
<dbReference type="Pfam" id="PF00126">
    <property type="entry name" value="HTH_1"/>
    <property type="match status" value="1"/>
</dbReference>
<evidence type="ECO:0000313" key="7">
    <source>
        <dbReference type="Proteomes" id="UP000247978"/>
    </source>
</evidence>
<evidence type="ECO:0000259" key="5">
    <source>
        <dbReference type="PROSITE" id="PS50931"/>
    </source>
</evidence>
<dbReference type="Pfam" id="PF03466">
    <property type="entry name" value="LysR_substrate"/>
    <property type="match status" value="1"/>
</dbReference>
<organism evidence="6 7">
    <name type="scientific">Pseudogracilibacillus auburnensis</name>
    <dbReference type="NCBI Taxonomy" id="1494959"/>
    <lineage>
        <taxon>Bacteria</taxon>
        <taxon>Bacillati</taxon>
        <taxon>Bacillota</taxon>
        <taxon>Bacilli</taxon>
        <taxon>Bacillales</taxon>
        <taxon>Bacillaceae</taxon>
        <taxon>Pseudogracilibacillus</taxon>
    </lineage>
</organism>
<evidence type="ECO:0000313" key="6">
    <source>
        <dbReference type="EMBL" id="PXW81004.1"/>
    </source>
</evidence>
<keyword evidence="3 6" id="KW-0238">DNA-binding</keyword>
<dbReference type="Gene3D" id="1.10.10.10">
    <property type="entry name" value="Winged helix-like DNA-binding domain superfamily/Winged helix DNA-binding domain"/>
    <property type="match status" value="1"/>
</dbReference>
<dbReference type="GO" id="GO:0003677">
    <property type="term" value="F:DNA binding"/>
    <property type="evidence" value="ECO:0007669"/>
    <property type="project" value="UniProtKB-KW"/>
</dbReference>
<dbReference type="SUPFAM" id="SSF46785">
    <property type="entry name" value="Winged helix' DNA-binding domain"/>
    <property type="match status" value="1"/>
</dbReference>
<dbReference type="InterPro" id="IPR050950">
    <property type="entry name" value="HTH-type_LysR_regulators"/>
</dbReference>
<dbReference type="InterPro" id="IPR005119">
    <property type="entry name" value="LysR_subst-bd"/>
</dbReference>
<dbReference type="InterPro" id="IPR036388">
    <property type="entry name" value="WH-like_DNA-bd_sf"/>
</dbReference>
<dbReference type="PANTHER" id="PTHR30419">
    <property type="entry name" value="HTH-TYPE TRANSCRIPTIONAL REGULATOR YBHD"/>
    <property type="match status" value="1"/>
</dbReference>
<evidence type="ECO:0000256" key="4">
    <source>
        <dbReference type="ARBA" id="ARBA00023163"/>
    </source>
</evidence>
<comment type="similarity">
    <text evidence="1">Belongs to the LysR transcriptional regulatory family.</text>
</comment>
<dbReference type="OrthoDB" id="9803735at2"/>
<evidence type="ECO:0000256" key="2">
    <source>
        <dbReference type="ARBA" id="ARBA00023015"/>
    </source>
</evidence>
<protein>
    <submittedName>
        <fullName evidence="6">DNA-binding transcriptional LysR family regulator</fullName>
    </submittedName>
</protein>
<dbReference type="EMBL" id="QJJQ01000023">
    <property type="protein sequence ID" value="PXW81004.1"/>
    <property type="molecule type" value="Genomic_DNA"/>
</dbReference>
<dbReference type="InterPro" id="IPR000847">
    <property type="entry name" value="LysR_HTH_N"/>
</dbReference>
<dbReference type="FunFam" id="1.10.10.10:FF:000001">
    <property type="entry name" value="LysR family transcriptional regulator"/>
    <property type="match status" value="1"/>
</dbReference>
<dbReference type="PROSITE" id="PS50931">
    <property type="entry name" value="HTH_LYSR"/>
    <property type="match status" value="1"/>
</dbReference>
<dbReference type="GO" id="GO:0003700">
    <property type="term" value="F:DNA-binding transcription factor activity"/>
    <property type="evidence" value="ECO:0007669"/>
    <property type="project" value="InterPro"/>
</dbReference>
<dbReference type="AlphaFoldDB" id="A0A2V3VIH1"/>
<dbReference type="Gene3D" id="3.40.190.290">
    <property type="match status" value="1"/>
</dbReference>
<dbReference type="InterPro" id="IPR036390">
    <property type="entry name" value="WH_DNA-bd_sf"/>
</dbReference>
<evidence type="ECO:0000256" key="1">
    <source>
        <dbReference type="ARBA" id="ARBA00009437"/>
    </source>
</evidence>
<proteinExistence type="inferred from homology"/>
<keyword evidence="4" id="KW-0804">Transcription</keyword>
<evidence type="ECO:0000256" key="3">
    <source>
        <dbReference type="ARBA" id="ARBA00023125"/>
    </source>
</evidence>
<accession>A0A2V3VIH1</accession>
<feature type="domain" description="HTH lysR-type" evidence="5">
    <location>
        <begin position="1"/>
        <end position="58"/>
    </location>
</feature>